<dbReference type="Proteomes" id="UP000831390">
    <property type="component" value="Chromosome"/>
</dbReference>
<proteinExistence type="predicted"/>
<gene>
    <name evidence="2" type="ORF">MTP16_21955</name>
</gene>
<name>A0ABY4B3Q5_9BACT</name>
<evidence type="ECO:0000313" key="2">
    <source>
        <dbReference type="EMBL" id="UOE33772.1"/>
    </source>
</evidence>
<accession>A0ABY4B3Q5</accession>
<feature type="chain" id="PRO_5046288652" description="Lipoprotein" evidence="1">
    <location>
        <begin position="22"/>
        <end position="181"/>
    </location>
</feature>
<keyword evidence="3" id="KW-1185">Reference proteome</keyword>
<evidence type="ECO:0000313" key="3">
    <source>
        <dbReference type="Proteomes" id="UP000831390"/>
    </source>
</evidence>
<keyword evidence="1" id="KW-0732">Signal</keyword>
<evidence type="ECO:0000256" key="1">
    <source>
        <dbReference type="SAM" id="SignalP"/>
    </source>
</evidence>
<protein>
    <recommendedName>
        <fullName evidence="4">Lipoprotein</fullName>
    </recommendedName>
</protein>
<dbReference type="EMBL" id="CP094534">
    <property type="protein sequence ID" value="UOE33772.1"/>
    <property type="molecule type" value="Genomic_DNA"/>
</dbReference>
<evidence type="ECO:0008006" key="4">
    <source>
        <dbReference type="Google" id="ProtNLM"/>
    </source>
</evidence>
<sequence length="181" mass="19048">MKSTCCACLSLALLGACGKDAPDAGLPPATQTGANTGGCLVDGERFIATGTSGTLLSNPIPALSGGFYNDSVYWLSMRCSTPRGIAHVTLYAHAQTAGTYPFNRRVASVGGAMPRFGYGSVSFSNPYEYYVTDARHTGRLVLTYANKNAGISAGTFEFAAVNVRDSTNSIKVTYGRFDSKQ</sequence>
<organism evidence="2 3">
    <name type="scientific">Hymenobacter monticola</name>
    <dbReference type="NCBI Taxonomy" id="1705399"/>
    <lineage>
        <taxon>Bacteria</taxon>
        <taxon>Pseudomonadati</taxon>
        <taxon>Bacteroidota</taxon>
        <taxon>Cytophagia</taxon>
        <taxon>Cytophagales</taxon>
        <taxon>Hymenobacteraceae</taxon>
        <taxon>Hymenobacter</taxon>
    </lineage>
</organism>
<dbReference type="PROSITE" id="PS51257">
    <property type="entry name" value="PROKAR_LIPOPROTEIN"/>
    <property type="match status" value="1"/>
</dbReference>
<feature type="signal peptide" evidence="1">
    <location>
        <begin position="1"/>
        <end position="21"/>
    </location>
</feature>
<dbReference type="RefSeq" id="WP_243513985.1">
    <property type="nucleotide sequence ID" value="NZ_CP094534.1"/>
</dbReference>
<reference evidence="2 3" key="1">
    <citation type="submission" date="2022-03" db="EMBL/GenBank/DDBJ databases">
        <title>Hymenobactersp. isolated from the air.</title>
        <authorList>
            <person name="Won M."/>
            <person name="Kwon S.-W."/>
        </authorList>
    </citation>
    <scope>NUCLEOTIDE SEQUENCE [LARGE SCALE GENOMIC DNA]</scope>
    <source>
        <strain evidence="2 3">KACC 22596</strain>
    </source>
</reference>